<dbReference type="KEGG" id="crb:17897619"/>
<evidence type="ECO:0000313" key="3">
    <source>
        <dbReference type="EMBL" id="EOA40633.1"/>
    </source>
</evidence>
<feature type="domain" description="F-box" evidence="1">
    <location>
        <begin position="16"/>
        <end position="55"/>
    </location>
</feature>
<dbReference type="Proteomes" id="UP000029121">
    <property type="component" value="Unassembled WGS sequence"/>
</dbReference>
<feature type="domain" description="F-box associated beta-propeller type 3" evidence="2">
    <location>
        <begin position="66"/>
        <end position="236"/>
    </location>
</feature>
<dbReference type="OrthoDB" id="1106330at2759"/>
<accession>R0IT93</accession>
<dbReference type="InterPro" id="IPR017451">
    <property type="entry name" value="F-box-assoc_interact_dom"/>
</dbReference>
<name>R0IT93_9BRAS</name>
<proteinExistence type="predicted"/>
<keyword evidence="4" id="KW-1185">Reference proteome</keyword>
<dbReference type="SUPFAM" id="SSF81383">
    <property type="entry name" value="F-box domain"/>
    <property type="match status" value="1"/>
</dbReference>
<evidence type="ECO:0000259" key="2">
    <source>
        <dbReference type="Pfam" id="PF08268"/>
    </source>
</evidence>
<dbReference type="InterPro" id="IPR001810">
    <property type="entry name" value="F-box_dom"/>
</dbReference>
<dbReference type="PANTHER" id="PTHR31111:SF119">
    <property type="entry name" value="F-BOX DOMAIN-CONTAINING PROTEIN"/>
    <property type="match status" value="1"/>
</dbReference>
<dbReference type="PANTHER" id="PTHR31111">
    <property type="entry name" value="BNAA05G37150D PROTEIN-RELATED"/>
    <property type="match status" value="1"/>
</dbReference>
<dbReference type="Pfam" id="PF00646">
    <property type="entry name" value="F-box"/>
    <property type="match status" value="1"/>
</dbReference>
<dbReference type="AlphaFoldDB" id="R0IT93"/>
<dbReference type="Pfam" id="PF08268">
    <property type="entry name" value="FBA_3"/>
    <property type="match status" value="1"/>
</dbReference>
<evidence type="ECO:0000313" key="4">
    <source>
        <dbReference type="Proteomes" id="UP000029121"/>
    </source>
</evidence>
<organism evidence="3 4">
    <name type="scientific">Capsella rubella</name>
    <dbReference type="NCBI Taxonomy" id="81985"/>
    <lineage>
        <taxon>Eukaryota</taxon>
        <taxon>Viridiplantae</taxon>
        <taxon>Streptophyta</taxon>
        <taxon>Embryophyta</taxon>
        <taxon>Tracheophyta</taxon>
        <taxon>Spermatophyta</taxon>
        <taxon>Magnoliopsida</taxon>
        <taxon>eudicotyledons</taxon>
        <taxon>Gunneridae</taxon>
        <taxon>Pentapetalae</taxon>
        <taxon>rosids</taxon>
        <taxon>malvids</taxon>
        <taxon>Brassicales</taxon>
        <taxon>Brassicaceae</taxon>
        <taxon>Camelineae</taxon>
        <taxon>Capsella</taxon>
    </lineage>
</organism>
<dbReference type="EMBL" id="KB870805">
    <property type="protein sequence ID" value="EOA40633.1"/>
    <property type="molecule type" value="Genomic_DNA"/>
</dbReference>
<dbReference type="NCBIfam" id="TIGR01640">
    <property type="entry name" value="F_box_assoc_1"/>
    <property type="match status" value="2"/>
</dbReference>
<evidence type="ECO:0000259" key="1">
    <source>
        <dbReference type="Pfam" id="PF00646"/>
    </source>
</evidence>
<reference evidence="4" key="1">
    <citation type="journal article" date="2013" name="Nat. Genet.">
        <title>The Capsella rubella genome and the genomic consequences of rapid mating system evolution.</title>
        <authorList>
            <person name="Slotte T."/>
            <person name="Hazzouri K.M."/>
            <person name="Agren J.A."/>
            <person name="Koenig D."/>
            <person name="Maumus F."/>
            <person name="Guo Y.L."/>
            <person name="Steige K."/>
            <person name="Platts A.E."/>
            <person name="Escobar J.S."/>
            <person name="Newman L.K."/>
            <person name="Wang W."/>
            <person name="Mandakova T."/>
            <person name="Vello E."/>
            <person name="Smith L.M."/>
            <person name="Henz S.R."/>
            <person name="Steffen J."/>
            <person name="Takuno S."/>
            <person name="Brandvain Y."/>
            <person name="Coop G."/>
            <person name="Andolfatto P."/>
            <person name="Hu T.T."/>
            <person name="Blanchette M."/>
            <person name="Clark R.M."/>
            <person name="Quesneville H."/>
            <person name="Nordborg M."/>
            <person name="Gaut B.S."/>
            <person name="Lysak M.A."/>
            <person name="Jenkins J."/>
            <person name="Grimwood J."/>
            <person name="Chapman J."/>
            <person name="Prochnik S."/>
            <person name="Shu S."/>
            <person name="Rokhsar D."/>
            <person name="Schmutz J."/>
            <person name="Weigel D."/>
            <person name="Wright S.I."/>
        </authorList>
    </citation>
    <scope>NUCLEOTIDE SEQUENCE [LARGE SCALE GENOMIC DNA]</scope>
    <source>
        <strain evidence="4">cv. Monte Gargano</strain>
    </source>
</reference>
<gene>
    <name evidence="3" type="ORF">CARUB_v100126090mg</name>
</gene>
<sequence length="236" mass="27693">MEKQKEKKIKVSKLTSSFPIDLTSEILIRLPEESIARLRFVSMVWLSITTDPYFIKMFEKRYPRSCLLVCYIEQNKLFVSSVPQHYHSLSKYIRFYYSRPKHVNLYHFKSPLIYGLPCPEYFHPTESVQGFFCFQDSATPIVCNPSTREILALPKPRMSWENLTLYLGYDPVEGKHKVTLGSGQESWRTVKTKLTHRSDGYSTCGRCIKGVIYYLAYVYHTSVWVIMSFDVRSETF</sequence>
<feature type="non-terminal residue" evidence="3">
    <location>
        <position position="236"/>
    </location>
</feature>
<evidence type="ECO:0008006" key="5">
    <source>
        <dbReference type="Google" id="ProtNLM"/>
    </source>
</evidence>
<protein>
    <recommendedName>
        <fullName evidence="5">F-box domain-containing protein</fullName>
    </recommendedName>
</protein>
<dbReference type="InterPro" id="IPR036047">
    <property type="entry name" value="F-box-like_dom_sf"/>
</dbReference>
<dbReference type="InterPro" id="IPR013187">
    <property type="entry name" value="F-box-assoc_dom_typ3"/>
</dbReference>